<keyword evidence="3" id="KW-1133">Transmembrane helix</keyword>
<dbReference type="STRING" id="7395.A0A1A9UXX8"/>
<reference evidence="5" key="1">
    <citation type="submission" date="2020-05" db="UniProtKB">
        <authorList>
            <consortium name="EnsemblMetazoa"/>
        </authorList>
    </citation>
    <scope>IDENTIFICATION</scope>
    <source>
        <strain evidence="5">TTRI</strain>
    </source>
</reference>
<evidence type="ECO:0000256" key="2">
    <source>
        <dbReference type="ARBA" id="ARBA00022801"/>
    </source>
</evidence>
<dbReference type="Proteomes" id="UP000078200">
    <property type="component" value="Unassembled WGS sequence"/>
</dbReference>
<keyword evidence="3" id="KW-0812">Transmembrane</keyword>
<feature type="domain" description="AB hydrolase-1" evidence="4">
    <location>
        <begin position="58"/>
        <end position="278"/>
    </location>
</feature>
<comment type="similarity">
    <text evidence="1">Belongs to the AB hydrolase superfamily.</text>
</comment>
<dbReference type="Gene3D" id="3.40.50.1820">
    <property type="entry name" value="alpha/beta hydrolase"/>
    <property type="match status" value="1"/>
</dbReference>
<evidence type="ECO:0000313" key="6">
    <source>
        <dbReference type="Proteomes" id="UP000078200"/>
    </source>
</evidence>
<dbReference type="Pfam" id="PF00561">
    <property type="entry name" value="Abhydrolase_1"/>
    <property type="match status" value="1"/>
</dbReference>
<evidence type="ECO:0000256" key="1">
    <source>
        <dbReference type="ARBA" id="ARBA00008645"/>
    </source>
</evidence>
<evidence type="ECO:0000313" key="5">
    <source>
        <dbReference type="EnsemblMetazoa" id="GAUT019345-PA"/>
    </source>
</evidence>
<keyword evidence="2" id="KW-0378">Hydrolase</keyword>
<evidence type="ECO:0000259" key="4">
    <source>
        <dbReference type="Pfam" id="PF00561"/>
    </source>
</evidence>
<dbReference type="VEuPathDB" id="VectorBase:GAUT019345"/>
<dbReference type="GO" id="GO:0016020">
    <property type="term" value="C:membrane"/>
    <property type="evidence" value="ECO:0007669"/>
    <property type="project" value="TreeGrafter"/>
</dbReference>
<dbReference type="SUPFAM" id="SSF53474">
    <property type="entry name" value="alpha/beta-Hydrolases"/>
    <property type="match status" value="1"/>
</dbReference>
<protein>
    <recommendedName>
        <fullName evidence="4">AB hydrolase-1 domain-containing protein</fullName>
    </recommendedName>
</protein>
<keyword evidence="3" id="KW-0472">Membrane</keyword>
<name>A0A1A9UXX8_GLOAU</name>
<sequence length="349" mass="40598">MNASGNTLSTDFNTKGSRYRHIGDLTGEPPTREFTEISIPVPWGCLAGKWYGPQEIQPILGLHGWQDNAGTFDLLVPLLPPHVAFLSVDLPGHGLSSRLPDGCYYNSIDNVYLIRVIMKEYKWEKLYMIGHSMSSIIGFVFAALYPDEMGMLIGLDALKPHQRPPHKILRSIETRMIGFIEEDERNRNKDEPPSYIYNELIERVHFGSFQSLNQDVCKYMMARNIQKSLKYPDKYYFTRDRRLKFYNYTIGSQALCNEMAKRITCPYLFIKARQSLYFEDKKYYDETLNVLRAKKNFVYFECDGTHHLHMNNPENIIDPIVDFIEKYGPRQRAGAKERHIANIEKQSKL</sequence>
<dbReference type="InterPro" id="IPR000073">
    <property type="entry name" value="AB_hydrolase_1"/>
</dbReference>
<dbReference type="InterPro" id="IPR050266">
    <property type="entry name" value="AB_hydrolase_sf"/>
</dbReference>
<dbReference type="InterPro" id="IPR029058">
    <property type="entry name" value="AB_hydrolase_fold"/>
</dbReference>
<proteinExistence type="inferred from homology"/>
<dbReference type="PANTHER" id="PTHR43798:SF14">
    <property type="entry name" value="SERINE HYDROLASE-LIKE PROTEIN DDB_G0286239"/>
    <property type="match status" value="1"/>
</dbReference>
<dbReference type="GO" id="GO:0016787">
    <property type="term" value="F:hydrolase activity"/>
    <property type="evidence" value="ECO:0007669"/>
    <property type="project" value="UniProtKB-KW"/>
</dbReference>
<accession>A0A1A9UXX8</accession>
<dbReference type="PANTHER" id="PTHR43798">
    <property type="entry name" value="MONOACYLGLYCEROL LIPASE"/>
    <property type="match status" value="1"/>
</dbReference>
<keyword evidence="6" id="KW-1185">Reference proteome</keyword>
<organism evidence="5 6">
    <name type="scientific">Glossina austeni</name>
    <name type="common">Savannah tsetse fly</name>
    <dbReference type="NCBI Taxonomy" id="7395"/>
    <lineage>
        <taxon>Eukaryota</taxon>
        <taxon>Metazoa</taxon>
        <taxon>Ecdysozoa</taxon>
        <taxon>Arthropoda</taxon>
        <taxon>Hexapoda</taxon>
        <taxon>Insecta</taxon>
        <taxon>Pterygota</taxon>
        <taxon>Neoptera</taxon>
        <taxon>Endopterygota</taxon>
        <taxon>Diptera</taxon>
        <taxon>Brachycera</taxon>
        <taxon>Muscomorpha</taxon>
        <taxon>Hippoboscoidea</taxon>
        <taxon>Glossinidae</taxon>
        <taxon>Glossina</taxon>
    </lineage>
</organism>
<feature type="transmembrane region" description="Helical" evidence="3">
    <location>
        <begin position="126"/>
        <end position="145"/>
    </location>
</feature>
<dbReference type="EnsemblMetazoa" id="GAUT019345-RA">
    <property type="protein sequence ID" value="GAUT019345-PA"/>
    <property type="gene ID" value="GAUT019345"/>
</dbReference>
<evidence type="ECO:0000256" key="3">
    <source>
        <dbReference type="SAM" id="Phobius"/>
    </source>
</evidence>
<dbReference type="AlphaFoldDB" id="A0A1A9UXX8"/>